<feature type="region of interest" description="Disordered" evidence="1">
    <location>
        <begin position="40"/>
        <end position="96"/>
    </location>
</feature>
<evidence type="ECO:0000313" key="3">
    <source>
        <dbReference type="Proteomes" id="UP001221898"/>
    </source>
</evidence>
<dbReference type="Proteomes" id="UP001221898">
    <property type="component" value="Unassembled WGS sequence"/>
</dbReference>
<dbReference type="EMBL" id="JAINUG010000096">
    <property type="protein sequence ID" value="KAJ8397627.1"/>
    <property type="molecule type" value="Genomic_DNA"/>
</dbReference>
<proteinExistence type="predicted"/>
<feature type="compositionally biased region" description="Acidic residues" evidence="1">
    <location>
        <begin position="73"/>
        <end position="95"/>
    </location>
</feature>
<sequence length="359" mass="41001">MIPLVDNLIDDEAEREYLFAKPTCFIIIGKPCADRDLAQRLSSQKQHPETGQVFQKEQWDPIKKDTPKKMSYSEEDEDEEEEEEQTEEAEDEVEDKDLQMDMITQLVRLPESFLENAYQRILLYKDTVLRHVEDYMVDHDPLYMLELDGNSDPGELFVSVMSRLESMAVRRAVMPICLLQTEEEELPDEMETEELLRMLSGSKTIIAPGFRWRRSRWGRACPVALKEGKVTKGKPEFSVGFLDKIYVLSSQEALQKFLQNPRRYLLPPMPCPLCRVAVVGPPSSGKTTLSRLIADHYGSTVLDVEALMRPVVAQTREEMLEKVREEATAAAIEKVKLKLESSPRAGDLRPQCCMVSAAV</sequence>
<dbReference type="SUPFAM" id="SSF52540">
    <property type="entry name" value="P-loop containing nucleoside triphosphate hydrolases"/>
    <property type="match status" value="1"/>
</dbReference>
<name>A0AAD7S8F6_9TELE</name>
<protein>
    <submittedName>
        <fullName evidence="2">Uncharacterized protein</fullName>
    </submittedName>
</protein>
<reference evidence="2" key="1">
    <citation type="journal article" date="2023" name="Science">
        <title>Genome structures resolve the early diversification of teleost fishes.</title>
        <authorList>
            <person name="Parey E."/>
            <person name="Louis A."/>
            <person name="Montfort J."/>
            <person name="Bouchez O."/>
            <person name="Roques C."/>
            <person name="Iampietro C."/>
            <person name="Lluch J."/>
            <person name="Castinel A."/>
            <person name="Donnadieu C."/>
            <person name="Desvignes T."/>
            <person name="Floi Bucao C."/>
            <person name="Jouanno E."/>
            <person name="Wen M."/>
            <person name="Mejri S."/>
            <person name="Dirks R."/>
            <person name="Jansen H."/>
            <person name="Henkel C."/>
            <person name="Chen W.J."/>
            <person name="Zahm M."/>
            <person name="Cabau C."/>
            <person name="Klopp C."/>
            <person name="Thompson A.W."/>
            <person name="Robinson-Rechavi M."/>
            <person name="Braasch I."/>
            <person name="Lecointre G."/>
            <person name="Bobe J."/>
            <person name="Postlethwait J.H."/>
            <person name="Berthelot C."/>
            <person name="Roest Crollius H."/>
            <person name="Guiguen Y."/>
        </authorList>
    </citation>
    <scope>NUCLEOTIDE SEQUENCE</scope>
    <source>
        <strain evidence="2">NC1722</strain>
    </source>
</reference>
<dbReference type="AlphaFoldDB" id="A0AAD7S8F6"/>
<evidence type="ECO:0000313" key="2">
    <source>
        <dbReference type="EMBL" id="KAJ8397627.1"/>
    </source>
</evidence>
<comment type="caution">
    <text evidence="2">The sequence shown here is derived from an EMBL/GenBank/DDBJ whole genome shotgun (WGS) entry which is preliminary data.</text>
</comment>
<keyword evidence="3" id="KW-1185">Reference proteome</keyword>
<dbReference type="Gene3D" id="3.40.50.300">
    <property type="entry name" value="P-loop containing nucleotide triphosphate hydrolases"/>
    <property type="match status" value="2"/>
</dbReference>
<organism evidence="2 3">
    <name type="scientific">Aldrovandia affinis</name>
    <dbReference type="NCBI Taxonomy" id="143900"/>
    <lineage>
        <taxon>Eukaryota</taxon>
        <taxon>Metazoa</taxon>
        <taxon>Chordata</taxon>
        <taxon>Craniata</taxon>
        <taxon>Vertebrata</taxon>
        <taxon>Euteleostomi</taxon>
        <taxon>Actinopterygii</taxon>
        <taxon>Neopterygii</taxon>
        <taxon>Teleostei</taxon>
        <taxon>Notacanthiformes</taxon>
        <taxon>Halosauridae</taxon>
        <taxon>Aldrovandia</taxon>
    </lineage>
</organism>
<dbReference type="InterPro" id="IPR027417">
    <property type="entry name" value="P-loop_NTPase"/>
</dbReference>
<feature type="compositionally biased region" description="Basic and acidic residues" evidence="1">
    <location>
        <begin position="57"/>
        <end position="72"/>
    </location>
</feature>
<evidence type="ECO:0000256" key="1">
    <source>
        <dbReference type="SAM" id="MobiDB-lite"/>
    </source>
</evidence>
<gene>
    <name evidence="2" type="ORF">AAFF_G00436260</name>
</gene>
<accession>A0AAD7S8F6</accession>